<name>A0A0H3XN46_9MOLU</name>
<dbReference type="SUPFAM" id="SSF81338">
    <property type="entry name" value="Aquaporin-like"/>
    <property type="match status" value="1"/>
</dbReference>
<dbReference type="PRINTS" id="PR00783">
    <property type="entry name" value="MINTRINSICP"/>
</dbReference>
<dbReference type="AlphaFoldDB" id="A0A0H3XN46"/>
<evidence type="ECO:0000256" key="2">
    <source>
        <dbReference type="ARBA" id="ARBA00006175"/>
    </source>
</evidence>
<dbReference type="PATRIC" id="fig|743698.3.peg.1031"/>
<comment type="subcellular location">
    <subcellularLocation>
        <location evidence="1">Membrane</location>
        <topology evidence="1">Multi-pass membrane protein</topology>
    </subcellularLocation>
</comment>
<evidence type="ECO:0000256" key="3">
    <source>
        <dbReference type="ARBA" id="ARBA00022448"/>
    </source>
</evidence>
<keyword evidence="10" id="KW-1185">Reference proteome</keyword>
<keyword evidence="5 8" id="KW-1133">Transmembrane helix</keyword>
<dbReference type="Pfam" id="PF00230">
    <property type="entry name" value="MIP"/>
    <property type="match status" value="1"/>
</dbReference>
<dbReference type="RefSeq" id="WP_047791771.1">
    <property type="nucleotide sequence ID" value="NZ_CP011856.1"/>
</dbReference>
<evidence type="ECO:0000256" key="5">
    <source>
        <dbReference type="ARBA" id="ARBA00022989"/>
    </source>
</evidence>
<accession>A0A0H3XN46</accession>
<organism evidence="9 10">
    <name type="scientific">Spiroplasma eriocheiris</name>
    <dbReference type="NCBI Taxonomy" id="315358"/>
    <lineage>
        <taxon>Bacteria</taxon>
        <taxon>Bacillati</taxon>
        <taxon>Mycoplasmatota</taxon>
        <taxon>Mollicutes</taxon>
        <taxon>Entomoplasmatales</taxon>
        <taxon>Spiroplasmataceae</taxon>
        <taxon>Spiroplasma</taxon>
    </lineage>
</organism>
<reference evidence="9 10" key="1">
    <citation type="journal article" date="2015" name="Genome Biol. Evol.">
        <title>Found and Lost: The Fates of Horizontally Acquired Genes in Arthropod-Symbiotic Spiroplasma.</title>
        <authorList>
            <person name="Lo W.S."/>
            <person name="Gasparich G.E."/>
            <person name="Kuo C.H."/>
        </authorList>
    </citation>
    <scope>NUCLEOTIDE SEQUENCE [LARGE SCALE GENOMIC DNA]</scope>
    <source>
        <strain evidence="10">TDA-040725-5</strain>
    </source>
</reference>
<evidence type="ECO:0000313" key="9">
    <source>
        <dbReference type="EMBL" id="AKM54577.1"/>
    </source>
</evidence>
<protein>
    <submittedName>
        <fullName evidence="9">Glycerol uptake facilitator protein</fullName>
    </submittedName>
</protein>
<feature type="transmembrane region" description="Helical" evidence="8">
    <location>
        <begin position="179"/>
        <end position="201"/>
    </location>
</feature>
<feature type="transmembrane region" description="Helical" evidence="8">
    <location>
        <begin position="228"/>
        <end position="249"/>
    </location>
</feature>
<evidence type="ECO:0000256" key="7">
    <source>
        <dbReference type="RuleBase" id="RU000477"/>
    </source>
</evidence>
<feature type="transmembrane region" description="Helical" evidence="8">
    <location>
        <begin position="88"/>
        <end position="112"/>
    </location>
</feature>
<dbReference type="PANTHER" id="PTHR43829">
    <property type="entry name" value="AQUAPORIN OR AQUAGLYCEROPORIN RELATED"/>
    <property type="match status" value="1"/>
</dbReference>
<dbReference type="PROSITE" id="PS00221">
    <property type="entry name" value="MIP"/>
    <property type="match status" value="1"/>
</dbReference>
<gene>
    <name evidence="9" type="primary">glpF</name>
    <name evidence="9" type="ORF">SERIO_v1c10210</name>
</gene>
<sequence length="250" mass="27011">MNDVQLFFTHFALELFGTAILIVIGNGAVANMVLKNTKGTGGGYMAIAAGWGCGVLLGAMISTALHGVAHLNPAITLSFIIQKTWFNLHGWFLVPALLLGQILGALIGQIFVDIIYWKHLYQTINTEPNNLVLSMHATTPQNRTLFLNIFAEFIGTFVLVASVLAINRFSNSNLAIINPFFMGLVVFGIGLGLGGTTGYAINPVRDLIPRLVYFCLPIKNKPSADWKYSLVPSLTPLVSASVCSAIFLVI</sequence>
<dbReference type="KEGG" id="seri:SERIO_v1c10210"/>
<dbReference type="STRING" id="315358.SERIO_v1c10210"/>
<dbReference type="PANTHER" id="PTHR43829:SF9">
    <property type="entry name" value="AQUAPORIN-9"/>
    <property type="match status" value="1"/>
</dbReference>
<evidence type="ECO:0000256" key="6">
    <source>
        <dbReference type="ARBA" id="ARBA00023136"/>
    </source>
</evidence>
<dbReference type="GO" id="GO:0015254">
    <property type="term" value="F:glycerol channel activity"/>
    <property type="evidence" value="ECO:0007669"/>
    <property type="project" value="TreeGrafter"/>
</dbReference>
<dbReference type="Proteomes" id="UP000035661">
    <property type="component" value="Chromosome"/>
</dbReference>
<comment type="similarity">
    <text evidence="2 7">Belongs to the MIP/aquaporin (TC 1.A.8) family.</text>
</comment>
<dbReference type="InterPro" id="IPR022357">
    <property type="entry name" value="MIP_CS"/>
</dbReference>
<dbReference type="Gene3D" id="1.20.1080.10">
    <property type="entry name" value="Glycerol uptake facilitator protein"/>
    <property type="match status" value="1"/>
</dbReference>
<feature type="transmembrane region" description="Helical" evidence="8">
    <location>
        <begin position="12"/>
        <end position="34"/>
    </location>
</feature>
<dbReference type="InterPro" id="IPR000425">
    <property type="entry name" value="MIP"/>
</dbReference>
<feature type="transmembrane region" description="Helical" evidence="8">
    <location>
        <begin position="46"/>
        <end position="68"/>
    </location>
</feature>
<evidence type="ECO:0000313" key="10">
    <source>
        <dbReference type="Proteomes" id="UP000035661"/>
    </source>
</evidence>
<proteinExistence type="inferred from homology"/>
<reference evidence="10" key="2">
    <citation type="submission" date="2015-06" db="EMBL/GenBank/DDBJ databases">
        <title>Complete genome sequence of Spiroplasma eriocheiris TDA-040725-5 (DSM 21848).</title>
        <authorList>
            <person name="Lo W.-S."/>
            <person name="Kuo C.-H."/>
        </authorList>
    </citation>
    <scope>NUCLEOTIDE SEQUENCE [LARGE SCALE GENOMIC DNA]</scope>
    <source>
        <strain evidence="10">TDA-040725-5</strain>
    </source>
</reference>
<keyword evidence="3 7" id="KW-0813">Transport</keyword>
<keyword evidence="6 8" id="KW-0472">Membrane</keyword>
<feature type="transmembrane region" description="Helical" evidence="8">
    <location>
        <begin position="145"/>
        <end position="167"/>
    </location>
</feature>
<evidence type="ECO:0000256" key="4">
    <source>
        <dbReference type="ARBA" id="ARBA00022692"/>
    </source>
</evidence>
<evidence type="ECO:0000256" key="8">
    <source>
        <dbReference type="SAM" id="Phobius"/>
    </source>
</evidence>
<dbReference type="InterPro" id="IPR023271">
    <property type="entry name" value="Aquaporin-like"/>
</dbReference>
<dbReference type="EMBL" id="CP011856">
    <property type="protein sequence ID" value="AKM54577.1"/>
    <property type="molecule type" value="Genomic_DNA"/>
</dbReference>
<evidence type="ECO:0000256" key="1">
    <source>
        <dbReference type="ARBA" id="ARBA00004141"/>
    </source>
</evidence>
<keyword evidence="4 7" id="KW-0812">Transmembrane</keyword>
<dbReference type="InterPro" id="IPR050363">
    <property type="entry name" value="MIP/Aquaporin"/>
</dbReference>
<dbReference type="GO" id="GO:0005886">
    <property type="term" value="C:plasma membrane"/>
    <property type="evidence" value="ECO:0007669"/>
    <property type="project" value="TreeGrafter"/>
</dbReference>